<keyword evidence="6 11" id="KW-0862">Zinc</keyword>
<feature type="binding site" evidence="11">
    <location>
        <position position="287"/>
    </location>
    <ligand>
        <name>NAD(+)</name>
        <dbReference type="ChEBI" id="CHEBI:57540"/>
    </ligand>
</feature>
<keyword evidence="14" id="KW-1185">Reference proteome</keyword>
<dbReference type="Pfam" id="PF00533">
    <property type="entry name" value="BRCT"/>
    <property type="match status" value="1"/>
</dbReference>
<keyword evidence="9 11" id="KW-0234">DNA repair</keyword>
<comment type="caution">
    <text evidence="13">The sequence shown here is derived from an EMBL/GenBank/DDBJ whole genome shotgun (WGS) entry which is preliminary data.</text>
</comment>
<comment type="function">
    <text evidence="1 11">DNA ligase that catalyzes the formation of phosphodiester linkages between 5'-phosphoryl and 3'-hydroxyl groups in double-stranded DNA using NAD as a coenzyme and as the energy source for the reaction. It is essential for DNA replication and repair of damaged DNA.</text>
</comment>
<dbReference type="Gene3D" id="3.30.470.30">
    <property type="entry name" value="DNA ligase/mRNA capping enzyme"/>
    <property type="match status" value="1"/>
</dbReference>
<evidence type="ECO:0000256" key="4">
    <source>
        <dbReference type="ARBA" id="ARBA00022723"/>
    </source>
</evidence>
<keyword evidence="8 11" id="KW-0520">NAD</keyword>
<dbReference type="NCBIfam" id="NF005932">
    <property type="entry name" value="PRK07956.1"/>
    <property type="match status" value="1"/>
</dbReference>
<dbReference type="Gene3D" id="1.10.150.20">
    <property type="entry name" value="5' to 3' exonuclease, C-terminal subdomain"/>
    <property type="match status" value="2"/>
</dbReference>
<feature type="binding site" evidence="11">
    <location>
        <begin position="78"/>
        <end position="79"/>
    </location>
    <ligand>
        <name>NAD(+)</name>
        <dbReference type="ChEBI" id="CHEBI:57540"/>
    </ligand>
</feature>
<evidence type="ECO:0000256" key="10">
    <source>
        <dbReference type="ARBA" id="ARBA00034005"/>
    </source>
</evidence>
<comment type="similarity">
    <text evidence="11">Belongs to the NAD-dependent DNA ligase family. LigA subfamily.</text>
</comment>
<dbReference type="InterPro" id="IPR004150">
    <property type="entry name" value="NAD_DNA_ligase_OB"/>
</dbReference>
<feature type="domain" description="BRCT" evidence="12">
    <location>
        <begin position="590"/>
        <end position="668"/>
    </location>
</feature>
<organism evidence="13 14">
    <name type="scientific">Porphyromonas canoris</name>
    <dbReference type="NCBI Taxonomy" id="36875"/>
    <lineage>
        <taxon>Bacteria</taxon>
        <taxon>Pseudomonadati</taxon>
        <taxon>Bacteroidota</taxon>
        <taxon>Bacteroidia</taxon>
        <taxon>Bacteroidales</taxon>
        <taxon>Porphyromonadaceae</taxon>
        <taxon>Porphyromonas</taxon>
    </lineage>
</organism>
<dbReference type="Gene3D" id="6.20.10.30">
    <property type="match status" value="1"/>
</dbReference>
<evidence type="ECO:0000256" key="2">
    <source>
        <dbReference type="ARBA" id="ARBA00022598"/>
    </source>
</evidence>
<dbReference type="InterPro" id="IPR041663">
    <property type="entry name" value="DisA/LigA_HHH"/>
</dbReference>
<dbReference type="RefSeq" id="WP_036792338.1">
    <property type="nucleotide sequence ID" value="NZ_JQZV01000013.1"/>
</dbReference>
<dbReference type="Pfam" id="PF12826">
    <property type="entry name" value="HHH_2"/>
    <property type="match status" value="1"/>
</dbReference>
<evidence type="ECO:0000313" key="13">
    <source>
        <dbReference type="EMBL" id="KGN92207.1"/>
    </source>
</evidence>
<dbReference type="PROSITE" id="PS01055">
    <property type="entry name" value="DNA_LIGASE_N1"/>
    <property type="match status" value="1"/>
</dbReference>
<evidence type="ECO:0000256" key="5">
    <source>
        <dbReference type="ARBA" id="ARBA00022763"/>
    </source>
</evidence>
<dbReference type="Pfam" id="PF03119">
    <property type="entry name" value="DNA_ligase_ZBD"/>
    <property type="match status" value="1"/>
</dbReference>
<evidence type="ECO:0000256" key="9">
    <source>
        <dbReference type="ARBA" id="ARBA00023204"/>
    </source>
</evidence>
<feature type="binding site" evidence="11">
    <location>
        <position position="409"/>
    </location>
    <ligand>
        <name>Zn(2+)</name>
        <dbReference type="ChEBI" id="CHEBI:29105"/>
    </ligand>
</feature>
<evidence type="ECO:0000256" key="8">
    <source>
        <dbReference type="ARBA" id="ARBA00023027"/>
    </source>
</evidence>
<dbReference type="PANTHER" id="PTHR23389">
    <property type="entry name" value="CHROMOSOME TRANSMISSION FIDELITY FACTOR 18"/>
    <property type="match status" value="1"/>
</dbReference>
<dbReference type="Gene3D" id="3.40.50.10190">
    <property type="entry name" value="BRCT domain"/>
    <property type="match status" value="1"/>
</dbReference>
<dbReference type="EMBL" id="JQZV01000013">
    <property type="protein sequence ID" value="KGN92207.1"/>
    <property type="molecule type" value="Genomic_DNA"/>
</dbReference>
<dbReference type="InterPro" id="IPR010994">
    <property type="entry name" value="RuvA_2-like"/>
</dbReference>
<evidence type="ECO:0000256" key="3">
    <source>
        <dbReference type="ARBA" id="ARBA00022705"/>
    </source>
</evidence>
<dbReference type="GO" id="GO:0016874">
    <property type="term" value="F:ligase activity"/>
    <property type="evidence" value="ECO:0007669"/>
    <property type="project" value="UniProtKB-KW"/>
</dbReference>
<dbReference type="Gene3D" id="1.10.287.610">
    <property type="entry name" value="Helix hairpin bin"/>
    <property type="match status" value="1"/>
</dbReference>
<dbReference type="SUPFAM" id="SSF52113">
    <property type="entry name" value="BRCT domain"/>
    <property type="match status" value="1"/>
</dbReference>
<dbReference type="Gene3D" id="2.40.50.140">
    <property type="entry name" value="Nucleic acid-binding proteins"/>
    <property type="match status" value="1"/>
</dbReference>
<dbReference type="InterPro" id="IPR013840">
    <property type="entry name" value="DNAligase_N"/>
</dbReference>
<feature type="binding site" evidence="11">
    <location>
        <begin position="29"/>
        <end position="33"/>
    </location>
    <ligand>
        <name>NAD(+)</name>
        <dbReference type="ChEBI" id="CHEBI:57540"/>
    </ligand>
</feature>
<protein>
    <recommendedName>
        <fullName evidence="11">DNA ligase</fullName>
        <ecNumber evidence="11">6.5.1.2</ecNumber>
    </recommendedName>
    <alternativeName>
        <fullName evidence="11">Polydeoxyribonucleotide synthase [NAD(+)]</fullName>
    </alternativeName>
</protein>
<keyword evidence="2 11" id="KW-0436">Ligase</keyword>
<reference evidence="13 14" key="1">
    <citation type="submission" date="2014-08" db="EMBL/GenBank/DDBJ databases">
        <title>Porphyromonas canoris strain:OH2762 Genome sequencing.</title>
        <authorList>
            <person name="Wallis C."/>
            <person name="Deusch O."/>
            <person name="O'Flynn C."/>
            <person name="Davis I."/>
            <person name="Jospin G."/>
            <person name="Darling A.E."/>
            <person name="Coil D.A."/>
            <person name="Alexiev A."/>
            <person name="Horsfall A."/>
            <person name="Kirkwood N."/>
            <person name="Harris S."/>
            <person name="Eisen J.A."/>
        </authorList>
    </citation>
    <scope>NUCLEOTIDE SEQUENCE [LARGE SCALE GENOMIC DNA]</scope>
    <source>
        <strain evidence="14">COT-108 OH2762</strain>
    </source>
</reference>
<dbReference type="InterPro" id="IPR036420">
    <property type="entry name" value="BRCT_dom_sf"/>
</dbReference>
<comment type="cofactor">
    <cofactor evidence="11">
        <name>Mg(2+)</name>
        <dbReference type="ChEBI" id="CHEBI:18420"/>
    </cofactor>
    <cofactor evidence="11">
        <name>Mn(2+)</name>
        <dbReference type="ChEBI" id="CHEBI:29035"/>
    </cofactor>
</comment>
<feature type="binding site" evidence="11">
    <location>
        <position position="424"/>
    </location>
    <ligand>
        <name>Zn(2+)</name>
        <dbReference type="ChEBI" id="CHEBI:29105"/>
    </ligand>
</feature>
<dbReference type="InterPro" id="IPR004149">
    <property type="entry name" value="Znf_DNAligase_C4"/>
</dbReference>
<evidence type="ECO:0000259" key="12">
    <source>
        <dbReference type="PROSITE" id="PS50172"/>
    </source>
</evidence>
<evidence type="ECO:0000256" key="6">
    <source>
        <dbReference type="ARBA" id="ARBA00022833"/>
    </source>
</evidence>
<dbReference type="CDD" id="cd00114">
    <property type="entry name" value="LIGANc"/>
    <property type="match status" value="1"/>
</dbReference>
<dbReference type="SUPFAM" id="SSF56091">
    <property type="entry name" value="DNA ligase/mRNA capping enzyme, catalytic domain"/>
    <property type="match status" value="1"/>
</dbReference>
<dbReference type="SMART" id="SM00532">
    <property type="entry name" value="LIGANc"/>
    <property type="match status" value="1"/>
</dbReference>
<dbReference type="InterPro" id="IPR013839">
    <property type="entry name" value="DNAligase_adenylation"/>
</dbReference>
<dbReference type="PROSITE" id="PS50172">
    <property type="entry name" value="BRCT"/>
    <property type="match status" value="1"/>
</dbReference>
<dbReference type="PIRSF" id="PIRSF001604">
    <property type="entry name" value="LigA"/>
    <property type="match status" value="1"/>
</dbReference>
<evidence type="ECO:0000256" key="11">
    <source>
        <dbReference type="HAMAP-Rule" id="MF_01588"/>
    </source>
</evidence>
<dbReference type="Pfam" id="PF01653">
    <property type="entry name" value="DNA_ligase_aden"/>
    <property type="match status" value="1"/>
</dbReference>
<keyword evidence="7 11" id="KW-0460">Magnesium</keyword>
<gene>
    <name evidence="11" type="primary">ligA</name>
    <name evidence="13" type="ORF">HQ43_09315</name>
</gene>
<dbReference type="SUPFAM" id="SSF47781">
    <property type="entry name" value="RuvA domain 2-like"/>
    <property type="match status" value="1"/>
</dbReference>
<evidence type="ECO:0000313" key="14">
    <source>
        <dbReference type="Proteomes" id="UP000030101"/>
    </source>
</evidence>
<keyword evidence="3 11" id="KW-0235">DNA replication</keyword>
<accession>A0ABR4XKY8</accession>
<dbReference type="EC" id="6.5.1.2" evidence="11"/>
<sequence>MKEKIEQLREELNNHNYNYYVLGVPTISDIEFDALMKELETLEKQYPEFFDPLSPTQRVGSDLTEKGVKVKHARPMLSLSNSYSFEDVVAFSNRVKETIKEDTIEYNTELKLDGISISVIYEHGRLLQALTRGDGEQGEDVTSSVKAISSIPLKLRSGNKIPERIEVRGEIILPWKRFKEINEERARVGEELFANPRNAVSGTIKQYSPALVAHRKPEAYMYYIYADDASFLPQSISERIKLLHSLGFKTESHGKVCRSTDEILEFIKHWESKRDDLPFATDGIVIKVDEIRLQEELGLTAKSPKWAIAYKYPAERKESKLIGVEFQVGRTGTVTPVGIMDPLHLSGTIVRRASLHNADYIKSMDLRLGDIVAVEKGGEIIPKIVGVRTDLRNDGATSPIVFPSNCPECGTPLVRKEDVAAIYCPNSTECPPQIINSIEHFCSRKALNINIGPETIKELYGKGMVKDASDLYTLTPMHLIQLKGFKERSALKLYDSIKDSVSTPYHRVLYALGIPQVGETTAKLLAQRFKSLDNISIQTIESLCEVEGIGEIVAGSIRGYFQEERHTSFINRLKAAGLKLEVETTSEQTITSKKLDGMTFVVSGIFSSHSRDEIKELITQNGGKVASSISSKTSKVIAGENMGPQKLEKANQLNIPIISEDDFLSLIH</sequence>
<dbReference type="SUPFAM" id="SSF50249">
    <property type="entry name" value="Nucleic acid-binding proteins"/>
    <property type="match status" value="1"/>
</dbReference>
<dbReference type="PANTHER" id="PTHR23389:SF9">
    <property type="entry name" value="DNA LIGASE"/>
    <property type="match status" value="1"/>
</dbReference>
<dbReference type="InterPro" id="IPR001679">
    <property type="entry name" value="DNA_ligase"/>
</dbReference>
<dbReference type="InterPro" id="IPR018239">
    <property type="entry name" value="DNA_ligase_AS"/>
</dbReference>
<keyword evidence="11" id="KW-0464">Manganese</keyword>
<feature type="binding site" evidence="11">
    <location>
        <position position="430"/>
    </location>
    <ligand>
        <name>Zn(2+)</name>
        <dbReference type="ChEBI" id="CHEBI:29105"/>
    </ligand>
</feature>
<keyword evidence="5 11" id="KW-0227">DNA damage</keyword>
<feature type="binding site" evidence="11">
    <location>
        <position position="170"/>
    </location>
    <ligand>
        <name>NAD(+)</name>
        <dbReference type="ChEBI" id="CHEBI:57540"/>
    </ligand>
</feature>
<feature type="binding site" evidence="11">
    <location>
        <position position="132"/>
    </location>
    <ligand>
        <name>NAD(+)</name>
        <dbReference type="ChEBI" id="CHEBI:57540"/>
    </ligand>
</feature>
<dbReference type="Pfam" id="PF03120">
    <property type="entry name" value="OB_DNA_ligase"/>
    <property type="match status" value="1"/>
</dbReference>
<feature type="binding site" evidence="11">
    <location>
        <position position="109"/>
    </location>
    <ligand>
        <name>NAD(+)</name>
        <dbReference type="ChEBI" id="CHEBI:57540"/>
    </ligand>
</feature>
<dbReference type="Pfam" id="PF22745">
    <property type="entry name" value="Nlig-Ia"/>
    <property type="match status" value="1"/>
</dbReference>
<proteinExistence type="inferred from homology"/>
<feature type="active site" description="N6-AMP-lysine intermediate" evidence="11">
    <location>
        <position position="111"/>
    </location>
</feature>
<feature type="binding site" evidence="11">
    <location>
        <position position="406"/>
    </location>
    <ligand>
        <name>Zn(2+)</name>
        <dbReference type="ChEBI" id="CHEBI:29105"/>
    </ligand>
</feature>
<dbReference type="InterPro" id="IPR001357">
    <property type="entry name" value="BRCT_dom"/>
</dbReference>
<dbReference type="InterPro" id="IPR012340">
    <property type="entry name" value="NA-bd_OB-fold"/>
</dbReference>
<keyword evidence="4 11" id="KW-0479">Metal-binding</keyword>
<dbReference type="SMART" id="SM00292">
    <property type="entry name" value="BRCT"/>
    <property type="match status" value="1"/>
</dbReference>
<dbReference type="HAMAP" id="MF_01588">
    <property type="entry name" value="DNA_ligase_A"/>
    <property type="match status" value="1"/>
</dbReference>
<comment type="catalytic activity">
    <reaction evidence="10 11">
        <text>NAD(+) + (deoxyribonucleotide)n-3'-hydroxyl + 5'-phospho-(deoxyribonucleotide)m = (deoxyribonucleotide)n+m + AMP + beta-nicotinamide D-nucleotide.</text>
        <dbReference type="EC" id="6.5.1.2"/>
    </reaction>
</comment>
<evidence type="ECO:0000256" key="1">
    <source>
        <dbReference type="ARBA" id="ARBA00004067"/>
    </source>
</evidence>
<dbReference type="Proteomes" id="UP000030101">
    <property type="component" value="Unassembled WGS sequence"/>
</dbReference>
<feature type="binding site" evidence="11">
    <location>
        <position position="311"/>
    </location>
    <ligand>
        <name>NAD(+)</name>
        <dbReference type="ChEBI" id="CHEBI:57540"/>
    </ligand>
</feature>
<dbReference type="NCBIfam" id="TIGR00575">
    <property type="entry name" value="dnlj"/>
    <property type="match status" value="1"/>
</dbReference>
<evidence type="ECO:0000256" key="7">
    <source>
        <dbReference type="ARBA" id="ARBA00022842"/>
    </source>
</evidence>
<name>A0ABR4XKY8_9PORP</name>